<dbReference type="PANTHER" id="PTHR47797">
    <property type="entry name" value="DEHYDROGENASE, PUTATIVE (AFU_ORTHOLOGUE AFUA_8G05805)-RELATED"/>
    <property type="match status" value="1"/>
</dbReference>
<dbReference type="SUPFAM" id="SSF49344">
    <property type="entry name" value="CBD9-like"/>
    <property type="match status" value="1"/>
</dbReference>
<feature type="region of interest" description="Disordered" evidence="1">
    <location>
        <begin position="174"/>
        <end position="198"/>
    </location>
</feature>
<feature type="domain" description="Cellobiose dehydrogenase-like cytochrome" evidence="3">
    <location>
        <begin position="32"/>
        <end position="211"/>
    </location>
</feature>
<dbReference type="STRING" id="230819.A0A5C3L6N1"/>
<dbReference type="InterPro" id="IPR054539">
    <property type="entry name" value="Beta-prop_PDH"/>
</dbReference>
<feature type="region of interest" description="Disordered" evidence="1">
    <location>
        <begin position="221"/>
        <end position="254"/>
    </location>
</feature>
<feature type="signal peptide" evidence="2">
    <location>
        <begin position="1"/>
        <end position="25"/>
    </location>
</feature>
<dbReference type="InterPro" id="IPR011041">
    <property type="entry name" value="Quinoprot_gluc/sorb_DH_b-prop"/>
</dbReference>
<dbReference type="Pfam" id="PF22807">
    <property type="entry name" value="TrAA12"/>
    <property type="match status" value="1"/>
</dbReference>
<dbReference type="OrthoDB" id="507128at2759"/>
<evidence type="ECO:0000313" key="6">
    <source>
        <dbReference type="Proteomes" id="UP000307440"/>
    </source>
</evidence>
<name>A0A5C3L6N1_COPMA</name>
<reference evidence="5 6" key="1">
    <citation type="journal article" date="2019" name="Nat. Ecol. Evol.">
        <title>Megaphylogeny resolves global patterns of mushroom evolution.</title>
        <authorList>
            <person name="Varga T."/>
            <person name="Krizsan K."/>
            <person name="Foldi C."/>
            <person name="Dima B."/>
            <person name="Sanchez-Garcia M."/>
            <person name="Sanchez-Ramirez S."/>
            <person name="Szollosi G.J."/>
            <person name="Szarkandi J.G."/>
            <person name="Papp V."/>
            <person name="Albert L."/>
            <person name="Andreopoulos W."/>
            <person name="Angelini C."/>
            <person name="Antonin V."/>
            <person name="Barry K.W."/>
            <person name="Bougher N.L."/>
            <person name="Buchanan P."/>
            <person name="Buyck B."/>
            <person name="Bense V."/>
            <person name="Catcheside P."/>
            <person name="Chovatia M."/>
            <person name="Cooper J."/>
            <person name="Damon W."/>
            <person name="Desjardin D."/>
            <person name="Finy P."/>
            <person name="Geml J."/>
            <person name="Haridas S."/>
            <person name="Hughes K."/>
            <person name="Justo A."/>
            <person name="Karasinski D."/>
            <person name="Kautmanova I."/>
            <person name="Kiss B."/>
            <person name="Kocsube S."/>
            <person name="Kotiranta H."/>
            <person name="LaButti K.M."/>
            <person name="Lechner B.E."/>
            <person name="Liimatainen K."/>
            <person name="Lipzen A."/>
            <person name="Lukacs Z."/>
            <person name="Mihaltcheva S."/>
            <person name="Morgado L.N."/>
            <person name="Niskanen T."/>
            <person name="Noordeloos M.E."/>
            <person name="Ohm R.A."/>
            <person name="Ortiz-Santana B."/>
            <person name="Ovrebo C."/>
            <person name="Racz N."/>
            <person name="Riley R."/>
            <person name="Savchenko A."/>
            <person name="Shiryaev A."/>
            <person name="Soop K."/>
            <person name="Spirin V."/>
            <person name="Szebenyi C."/>
            <person name="Tomsovsky M."/>
            <person name="Tulloss R.E."/>
            <person name="Uehling J."/>
            <person name="Grigoriev I.V."/>
            <person name="Vagvolgyi C."/>
            <person name="Papp T."/>
            <person name="Martin F.M."/>
            <person name="Miettinen O."/>
            <person name="Hibbett D.S."/>
            <person name="Nagy L.G."/>
        </authorList>
    </citation>
    <scope>NUCLEOTIDE SEQUENCE [LARGE SCALE GENOMIC DNA]</scope>
    <source>
        <strain evidence="5 6">CBS 121175</strain>
    </source>
</reference>
<dbReference type="Proteomes" id="UP000307440">
    <property type="component" value="Unassembled WGS sequence"/>
</dbReference>
<dbReference type="Gene3D" id="2.60.40.1210">
    <property type="entry name" value="Cellobiose dehydrogenase, cytochrome domain"/>
    <property type="match status" value="1"/>
</dbReference>
<evidence type="ECO:0000259" key="3">
    <source>
        <dbReference type="Pfam" id="PF16010"/>
    </source>
</evidence>
<dbReference type="Gene3D" id="2.120.10.30">
    <property type="entry name" value="TolB, C-terminal domain"/>
    <property type="match status" value="1"/>
</dbReference>
<organism evidence="5 6">
    <name type="scientific">Coprinopsis marcescibilis</name>
    <name type="common">Agaric fungus</name>
    <name type="synonym">Psathyrella marcescibilis</name>
    <dbReference type="NCBI Taxonomy" id="230819"/>
    <lineage>
        <taxon>Eukaryota</taxon>
        <taxon>Fungi</taxon>
        <taxon>Dikarya</taxon>
        <taxon>Basidiomycota</taxon>
        <taxon>Agaricomycotina</taxon>
        <taxon>Agaricomycetes</taxon>
        <taxon>Agaricomycetidae</taxon>
        <taxon>Agaricales</taxon>
        <taxon>Agaricineae</taxon>
        <taxon>Psathyrellaceae</taxon>
        <taxon>Coprinopsis</taxon>
    </lineage>
</organism>
<feature type="compositionally biased region" description="Low complexity" evidence="1">
    <location>
        <begin position="228"/>
        <end position="254"/>
    </location>
</feature>
<dbReference type="InterPro" id="IPR015920">
    <property type="entry name" value="Cellobiose_DH-like_cyt"/>
</dbReference>
<evidence type="ECO:0000256" key="2">
    <source>
        <dbReference type="SAM" id="SignalP"/>
    </source>
</evidence>
<feature type="domain" description="Pyrroloquinoline quinone-dependent pyranose dehydrogenase beta-propeller" evidence="4">
    <location>
        <begin position="259"/>
        <end position="654"/>
    </location>
</feature>
<keyword evidence="2" id="KW-0732">Signal</keyword>
<dbReference type="AlphaFoldDB" id="A0A5C3L6N1"/>
<evidence type="ECO:0000259" key="4">
    <source>
        <dbReference type="Pfam" id="PF22807"/>
    </source>
</evidence>
<accession>A0A5C3L6N1</accession>
<dbReference type="SUPFAM" id="SSF50952">
    <property type="entry name" value="Soluble quinoprotein glucose dehydrogenase"/>
    <property type="match status" value="1"/>
</dbReference>
<proteinExistence type="predicted"/>
<dbReference type="EMBL" id="ML210157">
    <property type="protein sequence ID" value="TFK28302.1"/>
    <property type="molecule type" value="Genomic_DNA"/>
</dbReference>
<protein>
    <submittedName>
        <fullName evidence="5">Cellobiose dehydrogenase</fullName>
    </submittedName>
</protein>
<evidence type="ECO:0000256" key="1">
    <source>
        <dbReference type="SAM" id="MobiDB-lite"/>
    </source>
</evidence>
<dbReference type="PANTHER" id="PTHR47797:SF5">
    <property type="entry name" value="CELLOBIOSE DEHYDROGENASE CYTOCHROME DOMAIN-CONTAINING PROTEIN"/>
    <property type="match status" value="1"/>
</dbReference>
<dbReference type="Pfam" id="PF16010">
    <property type="entry name" value="CDH-cyt"/>
    <property type="match status" value="1"/>
</dbReference>
<sequence>MRTVLSCSLALGASLLGAITARAQGDPVASEWCDSTTDICFQRHYDADLDFGFGYIFPPEPAAGAPRSTEFIGIFTGPRGTGWLGNSLGGGMRNNPLIVAWVNADNSAVATIRQTERFGSPPVLEGPTITVLGTSGVNTTHQRIVYRCQDCTTWTGGVNAIAFTGIAPFGFAAHGSERPRDDGSADAGIPQHSVAGQHGLNVTRAQSDTYNLALEQLQAAPPLPPPVQEEASPSSTASPPVNTSPSSCANAPAPSFSMKTGNGWVVTPVLGKLRTPRGITLDSRGNLLVIERGIGVTGHTVDASGCVTSSKVIIEDGRLNHGIDVHPSGNRLVASSPDVAWMWDYNPEQMTASNRRTLVTGMDNPGHVTRTVLFSRRNPDHLLISVGANGNIEQASFFQSTGTAQIRVFDVSRLPENDSVVYTDDEYGKIMGFGMRNDVGLVEDSAGIVHSIENSMDEAFRIVNGERRDIHNDNPAEKVYRLGSTSSPASVFGGYPVCFTVWEGGDFGNGDTPKIPGDWFVQDTTNGTFTDDWCEANAVKPTVILPPHTAPLDMKFGARDGDHNLYAALHGSWNRSPPQGYKVVAVPGQLSSSGEWSPSASLADTKTSARDVLANLNENECGKGCFRPVGLVFGNSGNHLYVSSDTSGEIFLLRPGSASSISPSTKFISALCLSLLALMAVA</sequence>
<keyword evidence="6" id="KW-1185">Reference proteome</keyword>
<evidence type="ECO:0000313" key="5">
    <source>
        <dbReference type="EMBL" id="TFK28302.1"/>
    </source>
</evidence>
<dbReference type="CDD" id="cd09630">
    <property type="entry name" value="CDH_like_cytochrome"/>
    <property type="match status" value="1"/>
</dbReference>
<feature type="chain" id="PRO_5022695501" evidence="2">
    <location>
        <begin position="26"/>
        <end position="682"/>
    </location>
</feature>
<dbReference type="InterPro" id="IPR011042">
    <property type="entry name" value="6-blade_b-propeller_TolB-like"/>
</dbReference>
<gene>
    <name evidence="5" type="ORF">FA15DRAFT_665523</name>
</gene>